<dbReference type="AlphaFoldDB" id="A0A0L8I2Y4"/>
<dbReference type="EMBL" id="KQ416666">
    <property type="protein sequence ID" value="KOF95843.1"/>
    <property type="molecule type" value="Genomic_DNA"/>
</dbReference>
<proteinExistence type="predicted"/>
<name>A0A0L8I2Y4_OCTBM</name>
<sequence>MCVCVCVCVCLLKPSSYYNYQQFNIFINLGFFPFLLIFVFFKYFVFLTFIFGV</sequence>
<protein>
    <submittedName>
        <fullName evidence="2">Uncharacterized protein</fullName>
    </submittedName>
</protein>
<keyword evidence="1" id="KW-1133">Transmembrane helix</keyword>
<feature type="transmembrane region" description="Helical" evidence="1">
    <location>
        <begin position="26"/>
        <end position="51"/>
    </location>
</feature>
<evidence type="ECO:0000256" key="1">
    <source>
        <dbReference type="SAM" id="Phobius"/>
    </source>
</evidence>
<gene>
    <name evidence="2" type="ORF">OCBIM_22036929mg</name>
</gene>
<evidence type="ECO:0000313" key="2">
    <source>
        <dbReference type="EMBL" id="KOF95843.1"/>
    </source>
</evidence>
<reference evidence="2" key="1">
    <citation type="submission" date="2015-07" db="EMBL/GenBank/DDBJ databases">
        <title>MeaNS - Measles Nucleotide Surveillance Program.</title>
        <authorList>
            <person name="Tran T."/>
            <person name="Druce J."/>
        </authorList>
    </citation>
    <scope>NUCLEOTIDE SEQUENCE</scope>
    <source>
        <strain evidence="2">UCB-OBI-ISO-001</strain>
        <tissue evidence="2">Gonad</tissue>
    </source>
</reference>
<keyword evidence="1" id="KW-0812">Transmembrane</keyword>
<accession>A0A0L8I2Y4</accession>
<organism evidence="2">
    <name type="scientific">Octopus bimaculoides</name>
    <name type="common">California two-spotted octopus</name>
    <dbReference type="NCBI Taxonomy" id="37653"/>
    <lineage>
        <taxon>Eukaryota</taxon>
        <taxon>Metazoa</taxon>
        <taxon>Spiralia</taxon>
        <taxon>Lophotrochozoa</taxon>
        <taxon>Mollusca</taxon>
        <taxon>Cephalopoda</taxon>
        <taxon>Coleoidea</taxon>
        <taxon>Octopodiformes</taxon>
        <taxon>Octopoda</taxon>
        <taxon>Incirrata</taxon>
        <taxon>Octopodidae</taxon>
        <taxon>Octopus</taxon>
    </lineage>
</organism>
<keyword evidence="1" id="KW-0472">Membrane</keyword>